<dbReference type="GeneID" id="78006608"/>
<dbReference type="AlphaFoldDB" id="A0A845F9Y0"/>
<dbReference type="Proteomes" id="UP000450457">
    <property type="component" value="Unassembled WGS sequence"/>
</dbReference>
<keyword evidence="1" id="KW-1133">Transmembrane helix</keyword>
<dbReference type="RefSeq" id="WP_160912330.1">
    <property type="nucleotide sequence ID" value="NZ_WMFA01000002.1"/>
</dbReference>
<keyword evidence="1" id="KW-0472">Membrane</keyword>
<dbReference type="OrthoDB" id="9899432at2"/>
<evidence type="ECO:0000313" key="2">
    <source>
        <dbReference type="EMBL" id="MYL70465.1"/>
    </source>
</evidence>
<reference evidence="2 3" key="1">
    <citation type="submission" date="2019-11" db="EMBL/GenBank/DDBJ databases">
        <title>Genome sequences of 17 halophilic strains isolated from different environments.</title>
        <authorList>
            <person name="Furrow R.E."/>
        </authorList>
    </citation>
    <scope>NUCLEOTIDE SEQUENCE [LARGE SCALE GENOMIC DNA]</scope>
    <source>
        <strain evidence="2 3">SL-4</strain>
    </source>
</reference>
<evidence type="ECO:0000256" key="1">
    <source>
        <dbReference type="SAM" id="Phobius"/>
    </source>
</evidence>
<comment type="caution">
    <text evidence="2">The sequence shown here is derived from an EMBL/GenBank/DDBJ whole genome shotgun (WGS) entry which is preliminary data.</text>
</comment>
<accession>A0A845F9Y0</accession>
<gene>
    <name evidence="2" type="ORF">GLW00_06380</name>
</gene>
<name>A0A845F9Y0_9BACI</name>
<sequence length="53" mass="6674">MKDRIIQQENPLLVYLFFSILSWVCLKKAAYLEMKRMDWKERYERYIDHKYGL</sequence>
<dbReference type="EMBL" id="WMFA01000002">
    <property type="protein sequence ID" value="MYL70465.1"/>
    <property type="molecule type" value="Genomic_DNA"/>
</dbReference>
<organism evidence="2 3">
    <name type="scientific">Halobacillus litoralis</name>
    <dbReference type="NCBI Taxonomy" id="45668"/>
    <lineage>
        <taxon>Bacteria</taxon>
        <taxon>Bacillati</taxon>
        <taxon>Bacillota</taxon>
        <taxon>Bacilli</taxon>
        <taxon>Bacillales</taxon>
        <taxon>Bacillaceae</taxon>
        <taxon>Halobacillus</taxon>
    </lineage>
</organism>
<proteinExistence type="predicted"/>
<evidence type="ECO:0000313" key="3">
    <source>
        <dbReference type="Proteomes" id="UP000450457"/>
    </source>
</evidence>
<feature type="transmembrane region" description="Helical" evidence="1">
    <location>
        <begin position="12"/>
        <end position="32"/>
    </location>
</feature>
<keyword evidence="1" id="KW-0812">Transmembrane</keyword>
<protein>
    <submittedName>
        <fullName evidence="2">Uncharacterized protein</fullName>
    </submittedName>
</protein>